<dbReference type="SUPFAM" id="SSF54637">
    <property type="entry name" value="Thioesterase/thiol ester dehydrase-isomerase"/>
    <property type="match status" value="1"/>
</dbReference>
<accession>A0A062Y352</accession>
<evidence type="ECO:0000313" key="4">
    <source>
        <dbReference type="Proteomes" id="UP000027284"/>
    </source>
</evidence>
<dbReference type="EMBL" id="DSHW01000392">
    <property type="protein sequence ID" value="HEQ88784.1"/>
    <property type="molecule type" value="Genomic_DNA"/>
</dbReference>
<comment type="caution">
    <text evidence="3">The sequence shown here is derived from an EMBL/GenBank/DDBJ whole genome shotgun (WGS) entry which is preliminary data.</text>
</comment>
<organism evidence="3 4">
    <name type="scientific">Thermoanaerobaculum aquaticum</name>
    <dbReference type="NCBI Taxonomy" id="1312852"/>
    <lineage>
        <taxon>Bacteria</taxon>
        <taxon>Pseudomonadati</taxon>
        <taxon>Acidobacteriota</taxon>
        <taxon>Thermoanaerobaculia</taxon>
        <taxon>Thermoanaerobaculales</taxon>
        <taxon>Thermoanaerobaculaceae</taxon>
        <taxon>Thermoanaerobaculum</taxon>
    </lineage>
</organism>
<dbReference type="RefSeq" id="WP_038046616.1">
    <property type="nucleotide sequence ID" value="NZ_JMFG01000003.1"/>
</dbReference>
<dbReference type="EMBL" id="JMFG01000003">
    <property type="protein sequence ID" value="KDA54836.1"/>
    <property type="molecule type" value="Genomic_DNA"/>
</dbReference>
<dbReference type="OrthoDB" id="5344739at2"/>
<evidence type="ECO:0000313" key="1">
    <source>
        <dbReference type="EMBL" id="HEQ88784.1"/>
    </source>
</evidence>
<dbReference type="Gene3D" id="3.10.129.10">
    <property type="entry name" value="Hotdog Thioesterase"/>
    <property type="match status" value="1"/>
</dbReference>
<dbReference type="InterPro" id="IPR029069">
    <property type="entry name" value="HotDog_dom_sf"/>
</dbReference>
<dbReference type="EMBL" id="DSMR01000373">
    <property type="protein sequence ID" value="HET47528.1"/>
    <property type="molecule type" value="Genomic_DNA"/>
</dbReference>
<dbReference type="AlphaFoldDB" id="A0A062Y352"/>
<evidence type="ECO:0000313" key="2">
    <source>
        <dbReference type="EMBL" id="HET47528.1"/>
    </source>
</evidence>
<protein>
    <submittedName>
        <fullName evidence="3">Uncharacterized protein</fullName>
    </submittedName>
</protein>
<dbReference type="STRING" id="1312852.EG19_07560"/>
<dbReference type="Proteomes" id="UP000027284">
    <property type="component" value="Unassembled WGS sequence"/>
</dbReference>
<gene>
    <name evidence="3" type="ORF">EG19_07560</name>
    <name evidence="1" type="ORF">ENP06_05155</name>
    <name evidence="2" type="ORF">ENQ31_05140</name>
</gene>
<reference evidence="1" key="2">
    <citation type="journal article" date="2020" name="mSystems">
        <title>Genome- and Community-Level Interaction Insights into Carbon Utilization and Element Cycling Functions of Hydrothermarchaeota in Hydrothermal Sediment.</title>
        <authorList>
            <person name="Zhou Z."/>
            <person name="Liu Y."/>
            <person name="Xu W."/>
            <person name="Pan J."/>
            <person name="Luo Z.H."/>
            <person name="Li M."/>
        </authorList>
    </citation>
    <scope>NUCLEOTIDE SEQUENCE [LARGE SCALE GENOMIC DNA]</scope>
    <source>
        <strain evidence="1">SpSt-186</strain>
        <strain evidence="2">SpSt-299</strain>
    </source>
</reference>
<keyword evidence="4" id="KW-1185">Reference proteome</keyword>
<name>A0A062Y352_9BACT</name>
<sequence>MSRRQPDPLPHQPPFRFAERKGEEVVVVPAAGAAESFSFPVPLTMLTEAMAQAILLTDPPEQNEGLRLVAIDQASLRQEVNAGDRLSVVCRKEASFGKLRRYSCRALRGGTLVAEVTVTVGF</sequence>
<reference evidence="3 4" key="1">
    <citation type="submission" date="2014-04" db="EMBL/GenBank/DDBJ databases">
        <title>The Genome Sequence of Thermoanaerobaculum aquaticum MP-01, The First Cultivated Group 23 Acidobacterium.</title>
        <authorList>
            <person name="Stamps B.W."/>
            <person name="Losey N.A."/>
            <person name="Lawson P.A."/>
            <person name="Stevenson B.S."/>
        </authorList>
    </citation>
    <scope>NUCLEOTIDE SEQUENCE [LARGE SCALE GENOMIC DNA]</scope>
    <source>
        <strain evidence="3 4">MP-01</strain>
    </source>
</reference>
<proteinExistence type="predicted"/>
<evidence type="ECO:0000313" key="3">
    <source>
        <dbReference type="EMBL" id="KDA54836.1"/>
    </source>
</evidence>